<keyword evidence="3" id="KW-1185">Reference proteome</keyword>
<organism evidence="2 3">
    <name type="scientific">Brevundimonas kwangchunensis</name>
    <dbReference type="NCBI Taxonomy" id="322163"/>
    <lineage>
        <taxon>Bacteria</taxon>
        <taxon>Pseudomonadati</taxon>
        <taxon>Pseudomonadota</taxon>
        <taxon>Alphaproteobacteria</taxon>
        <taxon>Caulobacterales</taxon>
        <taxon>Caulobacteraceae</taxon>
        <taxon>Brevundimonas</taxon>
    </lineage>
</organism>
<evidence type="ECO:0000313" key="3">
    <source>
        <dbReference type="Proteomes" id="UP001501352"/>
    </source>
</evidence>
<dbReference type="InterPro" id="IPR016181">
    <property type="entry name" value="Acyl_CoA_acyltransferase"/>
</dbReference>
<evidence type="ECO:0000313" key="2">
    <source>
        <dbReference type="EMBL" id="GAA0630409.1"/>
    </source>
</evidence>
<dbReference type="Pfam" id="PF00583">
    <property type="entry name" value="Acetyltransf_1"/>
    <property type="match status" value="1"/>
</dbReference>
<dbReference type="Gene3D" id="3.40.630.30">
    <property type="match status" value="1"/>
</dbReference>
<dbReference type="CDD" id="cd04301">
    <property type="entry name" value="NAT_SF"/>
    <property type="match status" value="1"/>
</dbReference>
<name>A0ABN1H6L0_9CAUL</name>
<comment type="caution">
    <text evidence="2">The sequence shown here is derived from an EMBL/GenBank/DDBJ whole genome shotgun (WGS) entry which is preliminary data.</text>
</comment>
<dbReference type="Proteomes" id="UP001501352">
    <property type="component" value="Unassembled WGS sequence"/>
</dbReference>
<proteinExistence type="predicted"/>
<dbReference type="PROSITE" id="PS51186">
    <property type="entry name" value="GNAT"/>
    <property type="match status" value="1"/>
</dbReference>
<dbReference type="SUPFAM" id="SSF55729">
    <property type="entry name" value="Acyl-CoA N-acyltransferases (Nat)"/>
    <property type="match status" value="1"/>
</dbReference>
<feature type="domain" description="N-acetyltransferase" evidence="1">
    <location>
        <begin position="9"/>
        <end position="148"/>
    </location>
</feature>
<gene>
    <name evidence="2" type="ORF">GCM10009422_29920</name>
</gene>
<reference evidence="2 3" key="1">
    <citation type="journal article" date="2019" name="Int. J. Syst. Evol. Microbiol.">
        <title>The Global Catalogue of Microorganisms (GCM) 10K type strain sequencing project: providing services to taxonomists for standard genome sequencing and annotation.</title>
        <authorList>
            <consortium name="The Broad Institute Genomics Platform"/>
            <consortium name="The Broad Institute Genome Sequencing Center for Infectious Disease"/>
            <person name="Wu L."/>
            <person name="Ma J."/>
        </authorList>
    </citation>
    <scope>NUCLEOTIDE SEQUENCE [LARGE SCALE GENOMIC DNA]</scope>
    <source>
        <strain evidence="2 3">JCM 12928</strain>
    </source>
</reference>
<dbReference type="RefSeq" id="WP_343794813.1">
    <property type="nucleotide sequence ID" value="NZ_BAAAGA010000010.1"/>
</dbReference>
<accession>A0ABN1H6L0</accession>
<evidence type="ECO:0000259" key="1">
    <source>
        <dbReference type="PROSITE" id="PS51186"/>
    </source>
</evidence>
<sequence>MTDVAVQTLPVRPEALADIPAIEALIMRAFGPGRFAKTAERLREGGTIAAGFIVRDEDGRLIGSVRLWAITVGDQPALFLGPIAVDADSRKGGLGAELVQACIDHAAQAGVGVLLVGDPPYFNRFGFVAAPDAALPGPVDQRRVLWRGPGAPSGPVEIA</sequence>
<dbReference type="EMBL" id="BAAAGA010000010">
    <property type="protein sequence ID" value="GAA0630409.1"/>
    <property type="molecule type" value="Genomic_DNA"/>
</dbReference>
<dbReference type="InterPro" id="IPR000182">
    <property type="entry name" value="GNAT_dom"/>
</dbReference>
<protein>
    <submittedName>
        <fullName evidence="2">N-acetyltransferase</fullName>
    </submittedName>
</protein>